<reference evidence="1 2" key="1">
    <citation type="journal article" date="2021" name="Elife">
        <title>Chloroplast acquisition without the gene transfer in kleptoplastic sea slugs, Plakobranchus ocellatus.</title>
        <authorList>
            <person name="Maeda T."/>
            <person name="Takahashi S."/>
            <person name="Yoshida T."/>
            <person name="Shimamura S."/>
            <person name="Takaki Y."/>
            <person name="Nagai Y."/>
            <person name="Toyoda A."/>
            <person name="Suzuki Y."/>
            <person name="Arimoto A."/>
            <person name="Ishii H."/>
            <person name="Satoh N."/>
            <person name="Nishiyama T."/>
            <person name="Hasebe M."/>
            <person name="Maruyama T."/>
            <person name="Minagawa J."/>
            <person name="Obokata J."/>
            <person name="Shigenobu S."/>
        </authorList>
    </citation>
    <scope>NUCLEOTIDE SEQUENCE [LARGE SCALE GENOMIC DNA]</scope>
</reference>
<name>A0AAV4AUI8_9GAST</name>
<dbReference type="EMBL" id="BLXT01004214">
    <property type="protein sequence ID" value="GFO10987.1"/>
    <property type="molecule type" value="Genomic_DNA"/>
</dbReference>
<organism evidence="1 2">
    <name type="scientific">Plakobranchus ocellatus</name>
    <dbReference type="NCBI Taxonomy" id="259542"/>
    <lineage>
        <taxon>Eukaryota</taxon>
        <taxon>Metazoa</taxon>
        <taxon>Spiralia</taxon>
        <taxon>Lophotrochozoa</taxon>
        <taxon>Mollusca</taxon>
        <taxon>Gastropoda</taxon>
        <taxon>Heterobranchia</taxon>
        <taxon>Euthyneura</taxon>
        <taxon>Panpulmonata</taxon>
        <taxon>Sacoglossa</taxon>
        <taxon>Placobranchoidea</taxon>
        <taxon>Plakobranchidae</taxon>
        <taxon>Plakobranchus</taxon>
    </lineage>
</organism>
<comment type="caution">
    <text evidence="1">The sequence shown here is derived from an EMBL/GenBank/DDBJ whole genome shotgun (WGS) entry which is preliminary data.</text>
</comment>
<accession>A0AAV4AUI8</accession>
<evidence type="ECO:0000313" key="1">
    <source>
        <dbReference type="EMBL" id="GFO10987.1"/>
    </source>
</evidence>
<keyword evidence="2" id="KW-1185">Reference proteome</keyword>
<dbReference type="Proteomes" id="UP000735302">
    <property type="component" value="Unassembled WGS sequence"/>
</dbReference>
<gene>
    <name evidence="1" type="ORF">PoB_003749200</name>
</gene>
<protein>
    <submittedName>
        <fullName evidence="1">Uncharacterized protein</fullName>
    </submittedName>
</protein>
<evidence type="ECO:0000313" key="2">
    <source>
        <dbReference type="Proteomes" id="UP000735302"/>
    </source>
</evidence>
<proteinExistence type="predicted"/>
<dbReference type="AlphaFoldDB" id="A0AAV4AUI8"/>
<sequence>MVQWPEEAPEKSATACLLKFESDKSLKSQDYDIFELKALLHHYAVLIAEGMVRLSEANIHFLDSGNGDRTRDFSCGKKTPYILSHRSVFNAVASESALRSEGTLLSRVRVPPPTPWSGGGPESLSSPYCELTIYKHLYFNLDCQSSLVWFEIRV</sequence>